<dbReference type="Gene3D" id="3.40.50.620">
    <property type="entry name" value="HUPs"/>
    <property type="match status" value="1"/>
</dbReference>
<dbReference type="GO" id="GO:0032543">
    <property type="term" value="P:mitochondrial translation"/>
    <property type="evidence" value="ECO:0007669"/>
    <property type="project" value="TreeGrafter"/>
</dbReference>
<dbReference type="PANTHER" id="PTHR11956">
    <property type="entry name" value="ARGINYL-TRNA SYNTHETASE"/>
    <property type="match status" value="1"/>
</dbReference>
<evidence type="ECO:0000256" key="4">
    <source>
        <dbReference type="ARBA" id="ARBA00023146"/>
    </source>
</evidence>
<keyword evidence="8" id="KW-0648">Protein biosynthesis</keyword>
<dbReference type="Pfam" id="PF00750">
    <property type="entry name" value="tRNA-synt_1d"/>
    <property type="match status" value="1"/>
</dbReference>
<keyword evidence="1 8" id="KW-0436">Ligase</keyword>
<dbReference type="GO" id="GO:0004814">
    <property type="term" value="F:arginine-tRNA ligase activity"/>
    <property type="evidence" value="ECO:0007669"/>
    <property type="project" value="InterPro"/>
</dbReference>
<evidence type="ECO:0000256" key="5">
    <source>
        <dbReference type="ARBA" id="ARBA00033033"/>
    </source>
</evidence>
<keyword evidence="11" id="KW-1185">Reference proteome</keyword>
<sequence length="378" mass="44348">MSNLYVTFGKKIDTYTFVLPLKSKYYDLTNKIKNINDIRNNFDNVAVENNNMYFNVLRDNYIKQILENNLFGVRPPLVDNKNIIVEFSSPNIAKPFHIGHLRSTIIGNCIANLNSFLQNEVTKINYLGDWGTQFGYVYIGMKMKNIDNIEMYTDPIKTLYTSYVDANKLAESNPNIHEHAKEIFRQLEFEDNEVYKNWEKIKQFTVLELEKTYKRLSVIFDQYEWESMYTAKKVNKIINKMEEMQLLKLDNNNRKAIAVSEEKNVPIMKSDGTSLYISRDIAAAIDRFERHKFDTMYYIVENGQTDHFNNLIQILHKLNLSWADRLKHVKFGRVHGMSTRKGTAVFLEDILNKAKEIMKQRQLEAKSKSVLSVIINRT</sequence>
<dbReference type="Proteomes" id="UP001177670">
    <property type="component" value="Unassembled WGS sequence"/>
</dbReference>
<dbReference type="GO" id="GO:0005524">
    <property type="term" value="F:ATP binding"/>
    <property type="evidence" value="ECO:0007669"/>
    <property type="project" value="UniProtKB-KW"/>
</dbReference>
<dbReference type="PRINTS" id="PR01038">
    <property type="entry name" value="TRNASYNTHARG"/>
</dbReference>
<evidence type="ECO:0000256" key="6">
    <source>
        <dbReference type="ARBA" id="ARBA00039495"/>
    </source>
</evidence>
<dbReference type="InterPro" id="IPR014729">
    <property type="entry name" value="Rossmann-like_a/b/a_fold"/>
</dbReference>
<reference evidence="10" key="1">
    <citation type="submission" date="2021-10" db="EMBL/GenBank/DDBJ databases">
        <title>Melipona bicolor Genome sequencing and assembly.</title>
        <authorList>
            <person name="Araujo N.S."/>
            <person name="Arias M.C."/>
        </authorList>
    </citation>
    <scope>NUCLEOTIDE SEQUENCE</scope>
    <source>
        <strain evidence="10">USP_2M_L1-L4_2017</strain>
        <tissue evidence="10">Whole body</tissue>
    </source>
</reference>
<dbReference type="PROSITE" id="PS00178">
    <property type="entry name" value="AA_TRNA_LIGASE_I"/>
    <property type="match status" value="1"/>
</dbReference>
<dbReference type="PANTHER" id="PTHR11956:SF11">
    <property type="entry name" value="ARGININE--TRNA LIGASE, MITOCHONDRIAL-RELATED"/>
    <property type="match status" value="1"/>
</dbReference>
<evidence type="ECO:0000256" key="3">
    <source>
        <dbReference type="ARBA" id="ARBA00022840"/>
    </source>
</evidence>
<dbReference type="SUPFAM" id="SSF52374">
    <property type="entry name" value="Nucleotidylyl transferase"/>
    <property type="match status" value="1"/>
</dbReference>
<dbReference type="GO" id="GO:0006420">
    <property type="term" value="P:arginyl-tRNA aminoacylation"/>
    <property type="evidence" value="ECO:0007669"/>
    <property type="project" value="InterPro"/>
</dbReference>
<dbReference type="InterPro" id="IPR001412">
    <property type="entry name" value="aa-tRNA-synth_I_CS"/>
</dbReference>
<keyword evidence="3 8" id="KW-0067">ATP-binding</keyword>
<dbReference type="InterPro" id="IPR001278">
    <property type="entry name" value="Arg-tRNA-ligase"/>
</dbReference>
<dbReference type="InterPro" id="IPR035684">
    <property type="entry name" value="ArgRS_core"/>
</dbReference>
<protein>
    <recommendedName>
        <fullName evidence="6">Probable arginine--tRNA ligase, mitochondrial</fullName>
    </recommendedName>
    <alternativeName>
        <fullName evidence="5">Arginyl-tRNA synthetase</fullName>
    </alternativeName>
</protein>
<evidence type="ECO:0000313" key="11">
    <source>
        <dbReference type="Proteomes" id="UP001177670"/>
    </source>
</evidence>
<keyword evidence="2 8" id="KW-0547">Nucleotide-binding</keyword>
<evidence type="ECO:0000256" key="8">
    <source>
        <dbReference type="RuleBase" id="RU363038"/>
    </source>
</evidence>
<evidence type="ECO:0000256" key="2">
    <source>
        <dbReference type="ARBA" id="ARBA00022741"/>
    </source>
</evidence>
<evidence type="ECO:0000259" key="9">
    <source>
        <dbReference type="Pfam" id="PF00750"/>
    </source>
</evidence>
<comment type="similarity">
    <text evidence="8">Belongs to the class-I aminoacyl-tRNA synthetase family.</text>
</comment>
<dbReference type="EMBL" id="JAHYIQ010000001">
    <property type="protein sequence ID" value="KAK1135789.1"/>
    <property type="molecule type" value="Genomic_DNA"/>
</dbReference>
<name>A0AA40GE75_9HYME</name>
<dbReference type="AlphaFoldDB" id="A0AA40GE75"/>
<feature type="domain" description="Arginyl-tRNA synthetase catalytic core" evidence="9">
    <location>
        <begin position="64"/>
        <end position="371"/>
    </location>
</feature>
<comment type="function">
    <text evidence="7">Catalyzes the attachment of arginine to tRNA(Arg) in a two-step reaction: arginine is first activated by ATP to form Arg-AMP and then transferred to the acceptor end of tRNA(Arg).</text>
</comment>
<evidence type="ECO:0000256" key="7">
    <source>
        <dbReference type="ARBA" id="ARBA00049595"/>
    </source>
</evidence>
<proteinExistence type="inferred from homology"/>
<keyword evidence="4 8" id="KW-0030">Aminoacyl-tRNA synthetase</keyword>
<accession>A0AA40GE75</accession>
<gene>
    <name evidence="10" type="ORF">K0M31_000363</name>
</gene>
<evidence type="ECO:0000313" key="10">
    <source>
        <dbReference type="EMBL" id="KAK1135789.1"/>
    </source>
</evidence>
<evidence type="ECO:0000256" key="1">
    <source>
        <dbReference type="ARBA" id="ARBA00022598"/>
    </source>
</evidence>
<comment type="caution">
    <text evidence="10">The sequence shown here is derived from an EMBL/GenBank/DDBJ whole genome shotgun (WGS) entry which is preliminary data.</text>
</comment>
<dbReference type="GO" id="GO:0005739">
    <property type="term" value="C:mitochondrion"/>
    <property type="evidence" value="ECO:0007669"/>
    <property type="project" value="TreeGrafter"/>
</dbReference>
<organism evidence="10 11">
    <name type="scientific">Melipona bicolor</name>
    <dbReference type="NCBI Taxonomy" id="60889"/>
    <lineage>
        <taxon>Eukaryota</taxon>
        <taxon>Metazoa</taxon>
        <taxon>Ecdysozoa</taxon>
        <taxon>Arthropoda</taxon>
        <taxon>Hexapoda</taxon>
        <taxon>Insecta</taxon>
        <taxon>Pterygota</taxon>
        <taxon>Neoptera</taxon>
        <taxon>Endopterygota</taxon>
        <taxon>Hymenoptera</taxon>
        <taxon>Apocrita</taxon>
        <taxon>Aculeata</taxon>
        <taxon>Apoidea</taxon>
        <taxon>Anthophila</taxon>
        <taxon>Apidae</taxon>
        <taxon>Melipona</taxon>
    </lineage>
</organism>